<dbReference type="RefSeq" id="WP_157297799.1">
    <property type="nucleotide sequence ID" value="NZ_BAAAZB010000005.1"/>
</dbReference>
<dbReference type="InterPro" id="IPR018060">
    <property type="entry name" value="HTH_AraC"/>
</dbReference>
<sequence length="265" mass="30944">MTEIFDNIRKIYQFHPPCDELAAYVEFFSESSPDATSYYIGNNTFTVKMFPSWTPTFWFNLGAAYYLNTTLIPPGKDVLLIRDCTVERYNLPADHIFSIKFFPGGLEAIFGIDQSRMKSQVIDLRQVLPAGLIMRIRTVQRFEHRMNLLQDYFLSQLIKRKKRDHYLKFVNDTIASYETTGMQYNVNDLSARLFTTSKTINRYFNQVIGISPKNYFSILRARTALTTFVADKKAFLPTDFGYYDMSHFHKEIFGFTGKKLTLHTH</sequence>
<dbReference type="EMBL" id="WRXO01000001">
    <property type="protein sequence ID" value="MVT39096.1"/>
    <property type="molecule type" value="Genomic_DNA"/>
</dbReference>
<accession>A0A6N8J496</accession>
<dbReference type="Gene3D" id="1.10.10.60">
    <property type="entry name" value="Homeodomain-like"/>
    <property type="match status" value="1"/>
</dbReference>
<comment type="caution">
    <text evidence="2">The sequence shown here is derived from an EMBL/GenBank/DDBJ whole genome shotgun (WGS) entry which is preliminary data.</text>
</comment>
<dbReference type="GO" id="GO:0043565">
    <property type="term" value="F:sequence-specific DNA binding"/>
    <property type="evidence" value="ECO:0007669"/>
    <property type="project" value="InterPro"/>
</dbReference>
<keyword evidence="3" id="KW-1185">Reference proteome</keyword>
<evidence type="ECO:0000313" key="3">
    <source>
        <dbReference type="Proteomes" id="UP000468388"/>
    </source>
</evidence>
<feature type="domain" description="HTH araC/xylS-type" evidence="1">
    <location>
        <begin position="164"/>
        <end position="248"/>
    </location>
</feature>
<evidence type="ECO:0000313" key="2">
    <source>
        <dbReference type="EMBL" id="MVT39096.1"/>
    </source>
</evidence>
<name>A0A6N8J496_9BACT</name>
<organism evidence="2 3">
    <name type="scientific">Chitinophaga oryziterrae</name>
    <dbReference type="NCBI Taxonomy" id="1031224"/>
    <lineage>
        <taxon>Bacteria</taxon>
        <taxon>Pseudomonadati</taxon>
        <taxon>Bacteroidota</taxon>
        <taxon>Chitinophagia</taxon>
        <taxon>Chitinophagales</taxon>
        <taxon>Chitinophagaceae</taxon>
        <taxon>Chitinophaga</taxon>
    </lineage>
</organism>
<dbReference type="OrthoDB" id="935959at2"/>
<protein>
    <submittedName>
        <fullName evidence="2">AraC family transcriptional regulator</fullName>
    </submittedName>
</protein>
<dbReference type="GO" id="GO:0003700">
    <property type="term" value="F:DNA-binding transcription factor activity"/>
    <property type="evidence" value="ECO:0007669"/>
    <property type="project" value="InterPro"/>
</dbReference>
<dbReference type="Proteomes" id="UP000468388">
    <property type="component" value="Unassembled WGS sequence"/>
</dbReference>
<reference evidence="2 3" key="1">
    <citation type="submission" date="2019-12" db="EMBL/GenBank/DDBJ databases">
        <title>The draft genomic sequence of strain Chitinophaga oryziterrae JCM 16595.</title>
        <authorList>
            <person name="Zhang X."/>
        </authorList>
    </citation>
    <scope>NUCLEOTIDE SEQUENCE [LARGE SCALE GENOMIC DNA]</scope>
    <source>
        <strain evidence="2 3">JCM 16595</strain>
    </source>
</reference>
<evidence type="ECO:0000259" key="1">
    <source>
        <dbReference type="PROSITE" id="PS01124"/>
    </source>
</evidence>
<gene>
    <name evidence="2" type="ORF">GO495_00750</name>
</gene>
<dbReference type="AlphaFoldDB" id="A0A6N8J496"/>
<dbReference type="PROSITE" id="PS01124">
    <property type="entry name" value="HTH_ARAC_FAMILY_2"/>
    <property type="match status" value="1"/>
</dbReference>
<proteinExistence type="predicted"/>